<reference evidence="1" key="1">
    <citation type="submission" date="2017-04" db="EMBL/GenBank/DDBJ databases">
        <title>Unveiling RNA virosphere associated with marine microorganisms.</title>
        <authorList>
            <person name="Urayama S."/>
            <person name="Takaki Y."/>
            <person name="Nishi S."/>
            <person name="Yoshida Y."/>
            <person name="Deguchi S."/>
            <person name="Takai K."/>
            <person name="Nunoura T."/>
        </authorList>
    </citation>
    <scope>NUCLEOTIDE SEQUENCE</scope>
</reference>
<comment type="caution">
    <text evidence="1">The sequence shown here is derived from an EMBL/GenBank/DDBJ whole genome shotgun (WGS) entry which is preliminary data.</text>
</comment>
<protein>
    <submittedName>
        <fullName evidence="1">VP7</fullName>
    </submittedName>
</protein>
<accession>A0A2V0R989</accession>
<evidence type="ECO:0000313" key="1">
    <source>
        <dbReference type="EMBL" id="GBH21846.1"/>
    </source>
</evidence>
<sequence length="506" mass="58119">MDIAYLSRYSDGVKTKQPTLKLLKTRQRSMLGAFVVTDTKTNIDPNALLMKKDNAKIFTVSITDVRKLMSQKKYSVEKALAYYEAVTQIPHADRKLLAYTNRKHNPPSISMTKEVTKLPQIEWYNNSWINNSWVRNMMREDGGPPCFWTKDYTAMSDPFSKSWKLYDEKFPDRGWRVTYDVYDSIDKVLSQLLDFLEMHKDEEVVHVWIQGTLKGKDPKTVISDLKRGLDFASSKENEGELYDNNTVTRGKRTAEYLELWNTPLESSIDTWDYYGGKSPVRIPVIPWRVSNLGPRVYSKSIPPQLFPPTHFAKAMNMPELKLNLTEVYCNYSEFVEMVPITSDDALMLDYGWMPVGNNLYTMAKISDSTRGHLLKVKDPDFFNGCGSVVTAAHACFGIGRSNVDLINQLERKLNTGHSTSGHMIASVLAFQSQFLWYLQEVFDNFEKGSSVYITKFAEPGSGMYHSIYEYRNAIHDMKTADKSKLYPNYARNNLDICEKFVSSLKL</sequence>
<proteinExistence type="predicted"/>
<organism evidence="1">
    <name type="scientific">viral metagenome</name>
    <dbReference type="NCBI Taxonomy" id="1070528"/>
    <lineage>
        <taxon>unclassified sequences</taxon>
        <taxon>metagenomes</taxon>
        <taxon>organismal metagenomes</taxon>
    </lineage>
</organism>
<dbReference type="AlphaFoldDB" id="A0A2V0R989"/>
<name>A0A2V0R989_9ZZZZ</name>
<dbReference type="EMBL" id="BDQA01000383">
    <property type="protein sequence ID" value="GBH21846.1"/>
    <property type="molecule type" value="Genomic_RNA"/>
</dbReference>